<dbReference type="GO" id="GO:0003735">
    <property type="term" value="F:structural constituent of ribosome"/>
    <property type="evidence" value="ECO:0007669"/>
    <property type="project" value="InterPro"/>
</dbReference>
<gene>
    <name evidence="6" type="ORF">ECANGB1_2545</name>
</gene>
<protein>
    <submittedName>
        <fullName evidence="6">Ribosomal prt S27</fullName>
    </submittedName>
</protein>
<dbReference type="OrthoDB" id="5567124at2759"/>
<dbReference type="Pfam" id="PF01667">
    <property type="entry name" value="Ribosomal_S27e"/>
    <property type="match status" value="1"/>
</dbReference>
<sequence>MAQLQIPRNETAVHKKRRVFRTANSYFMHVKCRNCEETTVCYSHSQTDVRCCMCASVLATATGGKAALVEGAAFKKVENTY</sequence>
<proteinExistence type="inferred from homology"/>
<evidence type="ECO:0000313" key="6">
    <source>
        <dbReference type="EMBL" id="ORD93701.1"/>
    </source>
</evidence>
<dbReference type="VEuPathDB" id="MicrosporidiaDB:ECANGB1_2545"/>
<evidence type="ECO:0000256" key="1">
    <source>
        <dbReference type="ARBA" id="ARBA00001947"/>
    </source>
</evidence>
<evidence type="ECO:0000313" key="7">
    <source>
        <dbReference type="Proteomes" id="UP000192639"/>
    </source>
</evidence>
<evidence type="ECO:0000256" key="3">
    <source>
        <dbReference type="ARBA" id="ARBA00022833"/>
    </source>
</evidence>
<comment type="cofactor">
    <cofactor evidence="1">
        <name>Zn(2+)</name>
        <dbReference type="ChEBI" id="CHEBI:29105"/>
    </cofactor>
</comment>
<dbReference type="SUPFAM" id="SSF57829">
    <property type="entry name" value="Zn-binding ribosomal proteins"/>
    <property type="match status" value="1"/>
</dbReference>
<dbReference type="InterPro" id="IPR023407">
    <property type="entry name" value="Ribosomal_eS27_Zn-bd_dom_sf"/>
</dbReference>
<dbReference type="PANTHER" id="PTHR11594">
    <property type="entry name" value="40S RIBOSOMAL PROTEIN S27"/>
    <property type="match status" value="1"/>
</dbReference>
<comment type="caution">
    <text evidence="6">The sequence shown here is derived from an EMBL/GenBank/DDBJ whole genome shotgun (WGS) entry which is preliminary data.</text>
</comment>
<dbReference type="GO" id="GO:1990904">
    <property type="term" value="C:ribonucleoprotein complex"/>
    <property type="evidence" value="ECO:0007669"/>
    <property type="project" value="UniProtKB-KW"/>
</dbReference>
<dbReference type="GO" id="GO:0006412">
    <property type="term" value="P:translation"/>
    <property type="evidence" value="ECO:0007669"/>
    <property type="project" value="InterPro"/>
</dbReference>
<accession>A0A1Y1S6B0</accession>
<keyword evidence="5" id="KW-0687">Ribonucleoprotein</keyword>
<keyword evidence="3" id="KW-0862">Zinc</keyword>
<dbReference type="Proteomes" id="UP000192639">
    <property type="component" value="Unassembled WGS sequence"/>
</dbReference>
<dbReference type="EMBL" id="LWDP01000054">
    <property type="protein sequence ID" value="ORD93701.1"/>
    <property type="molecule type" value="Genomic_DNA"/>
</dbReference>
<organism evidence="6 7">
    <name type="scientific">Enterospora canceri</name>
    <dbReference type="NCBI Taxonomy" id="1081671"/>
    <lineage>
        <taxon>Eukaryota</taxon>
        <taxon>Fungi</taxon>
        <taxon>Fungi incertae sedis</taxon>
        <taxon>Microsporidia</taxon>
        <taxon>Enterocytozoonidae</taxon>
        <taxon>Enterospora</taxon>
    </lineage>
</organism>
<name>A0A1Y1S6B0_9MICR</name>
<reference evidence="6 7" key="1">
    <citation type="journal article" date="2017" name="Environ. Microbiol.">
        <title>Decay of the glycolytic pathway and adaptation to intranuclear parasitism within Enterocytozoonidae microsporidia.</title>
        <authorList>
            <person name="Wiredu Boakye D."/>
            <person name="Jaroenlak P."/>
            <person name="Prachumwat A."/>
            <person name="Williams T.A."/>
            <person name="Bateman K.S."/>
            <person name="Itsathitphaisarn O."/>
            <person name="Sritunyalucksana K."/>
            <person name="Paszkiewicz K.H."/>
            <person name="Moore K.A."/>
            <person name="Stentiford G.D."/>
            <person name="Williams B.A."/>
        </authorList>
    </citation>
    <scope>NUCLEOTIDE SEQUENCE [LARGE SCALE GENOMIC DNA]</scope>
    <source>
        <strain evidence="6 7">GB1</strain>
    </source>
</reference>
<evidence type="ECO:0000256" key="2">
    <source>
        <dbReference type="ARBA" id="ARBA00010919"/>
    </source>
</evidence>
<dbReference type="GO" id="GO:0005840">
    <property type="term" value="C:ribosome"/>
    <property type="evidence" value="ECO:0007669"/>
    <property type="project" value="UniProtKB-KW"/>
</dbReference>
<evidence type="ECO:0000256" key="5">
    <source>
        <dbReference type="ARBA" id="ARBA00023274"/>
    </source>
</evidence>
<dbReference type="AlphaFoldDB" id="A0A1Y1S6B0"/>
<keyword evidence="4" id="KW-0689">Ribosomal protein</keyword>
<dbReference type="InterPro" id="IPR011332">
    <property type="entry name" value="Ribosomal_zn-bd"/>
</dbReference>
<dbReference type="Gene3D" id="2.20.25.100">
    <property type="entry name" value="Zn-binding ribosomal proteins"/>
    <property type="match status" value="1"/>
</dbReference>
<dbReference type="InterPro" id="IPR000592">
    <property type="entry name" value="Ribosomal_eS27"/>
</dbReference>
<evidence type="ECO:0000256" key="4">
    <source>
        <dbReference type="ARBA" id="ARBA00022980"/>
    </source>
</evidence>
<comment type="similarity">
    <text evidence="2">Belongs to the eukaryotic ribosomal protein eS27 family.</text>
</comment>
<keyword evidence="7" id="KW-1185">Reference proteome</keyword>